<dbReference type="PANTHER" id="PTHR46652">
    <property type="entry name" value="LEUCINE-RICH REPEAT AND IQ DOMAIN-CONTAINING PROTEIN 1-RELATED"/>
    <property type="match status" value="1"/>
</dbReference>
<dbReference type="AlphaFoldDB" id="A0A8J4H5W3"/>
<protein>
    <recommendedName>
        <fullName evidence="5">Leucine-rich repeat domain-containing protein</fullName>
    </recommendedName>
</protein>
<evidence type="ECO:0000313" key="4">
    <source>
        <dbReference type="Proteomes" id="UP000677918"/>
    </source>
</evidence>
<evidence type="ECO:0000313" key="3">
    <source>
        <dbReference type="EMBL" id="GIQ71548.1"/>
    </source>
</evidence>
<dbReference type="SUPFAM" id="SSF52058">
    <property type="entry name" value="L domain-like"/>
    <property type="match status" value="1"/>
</dbReference>
<evidence type="ECO:0000256" key="2">
    <source>
        <dbReference type="ARBA" id="ARBA00022737"/>
    </source>
</evidence>
<dbReference type="Gene3D" id="3.80.10.10">
    <property type="entry name" value="Ribonuclease Inhibitor"/>
    <property type="match status" value="1"/>
</dbReference>
<gene>
    <name evidence="3" type="ORF">XYCOK13_43720</name>
</gene>
<evidence type="ECO:0008006" key="5">
    <source>
        <dbReference type="Google" id="ProtNLM"/>
    </source>
</evidence>
<dbReference type="PROSITE" id="PS51450">
    <property type="entry name" value="LRR"/>
    <property type="match status" value="1"/>
</dbReference>
<dbReference type="PANTHER" id="PTHR46652:SF3">
    <property type="entry name" value="LEUCINE-RICH REPEAT-CONTAINING PROTEIN 9"/>
    <property type="match status" value="1"/>
</dbReference>
<accession>A0A8J4H5W3</accession>
<proteinExistence type="predicted"/>
<dbReference type="RefSeq" id="WP_213414343.1">
    <property type="nucleotide sequence ID" value="NZ_BOVK01000110.1"/>
</dbReference>
<evidence type="ECO:0000256" key="1">
    <source>
        <dbReference type="ARBA" id="ARBA00022614"/>
    </source>
</evidence>
<dbReference type="InterPro" id="IPR001611">
    <property type="entry name" value="Leu-rich_rpt"/>
</dbReference>
<keyword evidence="1" id="KW-0433">Leucine-rich repeat</keyword>
<keyword evidence="2" id="KW-0677">Repeat</keyword>
<name>A0A8J4H5W3_9BACL</name>
<comment type="caution">
    <text evidence="3">The sequence shown here is derived from an EMBL/GenBank/DDBJ whole genome shotgun (WGS) entry which is preliminary data.</text>
</comment>
<organism evidence="3 4">
    <name type="scientific">Xylanibacillus composti</name>
    <dbReference type="NCBI Taxonomy" id="1572762"/>
    <lineage>
        <taxon>Bacteria</taxon>
        <taxon>Bacillati</taxon>
        <taxon>Bacillota</taxon>
        <taxon>Bacilli</taxon>
        <taxon>Bacillales</taxon>
        <taxon>Paenibacillaceae</taxon>
        <taxon>Xylanibacillus</taxon>
    </lineage>
</organism>
<dbReference type="EMBL" id="BOVK01000110">
    <property type="protein sequence ID" value="GIQ71548.1"/>
    <property type="molecule type" value="Genomic_DNA"/>
</dbReference>
<reference evidence="3" key="1">
    <citation type="submission" date="2021-04" db="EMBL/GenBank/DDBJ databases">
        <title>Draft genome sequence of Xylanibacillus composti strain K13.</title>
        <authorList>
            <person name="Uke A."/>
            <person name="Chhe C."/>
            <person name="Baramee S."/>
            <person name="Kosugi A."/>
        </authorList>
    </citation>
    <scope>NUCLEOTIDE SEQUENCE</scope>
    <source>
        <strain evidence="3">K13</strain>
    </source>
</reference>
<dbReference type="InterPro" id="IPR050836">
    <property type="entry name" value="SDS22/Internalin_LRR"/>
</dbReference>
<keyword evidence="4" id="KW-1185">Reference proteome</keyword>
<sequence>MTIFKGESSVLSACPPEIEELILKELNPIHDEWDFEDLESVTTITIEADISKETLDLHCLSQLPNLSSLHLIRAPVEDYTFLYDLPNLSYLAIHGFTADQLPDFNNLHISNLELFDGDIENLDFLSYQKNLISLTVVQSQLINIDGIKNNKGLVNLLLSYNPISDISLMENLPNLERIEIRSTQVMDISVLAQLPKLKMADIRDTNITSVEPLINLPNLQILLASKDKLLDLDKLPDRVNVSETTVLAY</sequence>
<dbReference type="Proteomes" id="UP000677918">
    <property type="component" value="Unassembled WGS sequence"/>
</dbReference>
<dbReference type="InterPro" id="IPR032675">
    <property type="entry name" value="LRR_dom_sf"/>
</dbReference>